<comment type="caution">
    <text evidence="2">The sequence shown here is derived from an EMBL/GenBank/DDBJ whole genome shotgun (WGS) entry which is preliminary data.</text>
</comment>
<evidence type="ECO:0000313" key="3">
    <source>
        <dbReference type="Proteomes" id="UP000187151"/>
    </source>
</evidence>
<keyword evidence="2" id="KW-0540">Nuclease</keyword>
<evidence type="ECO:0000313" key="2">
    <source>
        <dbReference type="EMBL" id="OLZ51612.1"/>
    </source>
</evidence>
<dbReference type="GO" id="GO:0004519">
    <property type="term" value="F:endonuclease activity"/>
    <property type="evidence" value="ECO:0007669"/>
    <property type="project" value="UniProtKB-KW"/>
</dbReference>
<evidence type="ECO:0000259" key="1">
    <source>
        <dbReference type="Pfam" id="PF13392"/>
    </source>
</evidence>
<dbReference type="InterPro" id="IPR003615">
    <property type="entry name" value="HNH_nuc"/>
</dbReference>
<proteinExistence type="predicted"/>
<keyword evidence="2" id="KW-0378">Hydrolase</keyword>
<organism evidence="2 3">
    <name type="scientific">Streptomyces amritsarensis</name>
    <dbReference type="NCBI Taxonomy" id="681158"/>
    <lineage>
        <taxon>Bacteria</taxon>
        <taxon>Bacillati</taxon>
        <taxon>Actinomycetota</taxon>
        <taxon>Actinomycetes</taxon>
        <taxon>Kitasatosporales</taxon>
        <taxon>Streptomycetaceae</taxon>
        <taxon>Streptomyces</taxon>
    </lineage>
</organism>
<feature type="domain" description="HNH nuclease" evidence="1">
    <location>
        <begin position="242"/>
        <end position="262"/>
    </location>
</feature>
<protein>
    <submittedName>
        <fullName evidence="2">HNH endonuclease</fullName>
    </submittedName>
</protein>
<name>A0ABX3FTE4_9ACTN</name>
<keyword evidence="2" id="KW-0255">Endonuclease</keyword>
<reference evidence="2 3" key="1">
    <citation type="submission" date="2016-01" db="EMBL/GenBank/DDBJ databases">
        <title>Streptomyces amritsarensis strain MTCC 11845 genome sequencing and assembly.</title>
        <authorList>
            <person name="Sharma D."/>
            <person name="Nair G.R."/>
            <person name="Kaur G."/>
            <person name="Manhas R.K."/>
            <person name="Mayilraj S."/>
        </authorList>
    </citation>
    <scope>NUCLEOTIDE SEQUENCE [LARGE SCALE GENOMIC DNA]</scope>
    <source>
        <strain evidence="2 3">MTCC 11845</strain>
    </source>
</reference>
<accession>A0ABX3FTE4</accession>
<dbReference type="RefSeq" id="WP_076046769.1">
    <property type="nucleotide sequence ID" value="NZ_MQUR01000119.1"/>
</dbReference>
<dbReference type="CDD" id="cd00085">
    <property type="entry name" value="HNHc"/>
    <property type="match status" value="1"/>
</dbReference>
<gene>
    <name evidence="2" type="ORF">AVW11_31900</name>
</gene>
<dbReference type="EMBL" id="MQUR01000119">
    <property type="protein sequence ID" value="OLZ51612.1"/>
    <property type="molecule type" value="Genomic_DNA"/>
</dbReference>
<keyword evidence="3" id="KW-1185">Reference proteome</keyword>
<sequence length="291" mass="32423">MSKVRYTRDLLSRTAPSATSLVDLMRLLDVPLLAGPRRYLRDRLAHYGIDTSHFVDEPLPARIRQRYTAERLREAAAHTDSITGMLAHMGVEPYNSAHVHIAKLLERFGIDTSHFFRRDDRPTSRRFFPRAAITSAVAGSKSMAGVMRTLGHHPFDGAARAKARRSIQEYGLSTGHFTGQGHAVGSRSPSRKSPAEILTRLETGSSRTRTATLRRALDDLGVPHVCAECGIGDVWHGRRLVLEIDHINGDRRDNRRENLRYLCPSCHSQTATFAKPSGKAVPSQRTAVDDQ</sequence>
<dbReference type="Pfam" id="PF13392">
    <property type="entry name" value="HNH_3"/>
    <property type="match status" value="1"/>
</dbReference>
<dbReference type="Proteomes" id="UP000187151">
    <property type="component" value="Unassembled WGS sequence"/>
</dbReference>